<dbReference type="EC" id="2.2.1.9" evidence="7"/>
<evidence type="ECO:0000313" key="10">
    <source>
        <dbReference type="EMBL" id="SDW50168.1"/>
    </source>
</evidence>
<dbReference type="Pfam" id="PF02776">
    <property type="entry name" value="TPP_enzyme_N"/>
    <property type="match status" value="1"/>
</dbReference>
<evidence type="ECO:0000256" key="3">
    <source>
        <dbReference type="ARBA" id="ARBA00022723"/>
    </source>
</evidence>
<comment type="pathway">
    <text evidence="7">Quinol/quinone metabolism; menaquinone biosynthesis.</text>
</comment>
<comment type="cofactor">
    <cofactor evidence="7">
        <name>thiamine diphosphate</name>
        <dbReference type="ChEBI" id="CHEBI:58937"/>
    </cofactor>
    <text evidence="7">Binds 1 thiamine pyrophosphate per subunit.</text>
</comment>
<dbReference type="SUPFAM" id="SSF52518">
    <property type="entry name" value="Thiamin diphosphate-binding fold (THDP-binding)"/>
    <property type="match status" value="2"/>
</dbReference>
<dbReference type="EMBL" id="FNOJ01000007">
    <property type="protein sequence ID" value="SDW50168.1"/>
    <property type="molecule type" value="Genomic_DNA"/>
</dbReference>
<name>A0A1H2U2N2_9BACL</name>
<evidence type="ECO:0000259" key="9">
    <source>
        <dbReference type="Pfam" id="PF02776"/>
    </source>
</evidence>
<dbReference type="InterPro" id="IPR029061">
    <property type="entry name" value="THDP-binding"/>
</dbReference>
<dbReference type="Pfam" id="PF02775">
    <property type="entry name" value="TPP_enzyme_C"/>
    <property type="match status" value="1"/>
</dbReference>
<comment type="subunit">
    <text evidence="7">Homodimer.</text>
</comment>
<dbReference type="HAMAP" id="MF_01659">
    <property type="entry name" value="MenD"/>
    <property type="match status" value="1"/>
</dbReference>
<feature type="domain" description="Thiamine pyrophosphate enzyme N-terminal TPP-binding" evidence="9">
    <location>
        <begin position="9"/>
        <end position="120"/>
    </location>
</feature>
<dbReference type="GO" id="GO:0009234">
    <property type="term" value="P:menaquinone biosynthetic process"/>
    <property type="evidence" value="ECO:0007669"/>
    <property type="project" value="UniProtKB-UniRule"/>
</dbReference>
<dbReference type="NCBIfam" id="TIGR00173">
    <property type="entry name" value="menD"/>
    <property type="match status" value="1"/>
</dbReference>
<evidence type="ECO:0000259" key="8">
    <source>
        <dbReference type="Pfam" id="PF02775"/>
    </source>
</evidence>
<protein>
    <recommendedName>
        <fullName evidence="7">2-succinyl-5-enolpyruvyl-6-hydroxy-3-cyclohexene-1-carboxylate synthase</fullName>
        <shortName evidence="7">SEPHCHC synthase</shortName>
        <ecNumber evidence="7">2.2.1.9</ecNumber>
    </recommendedName>
    <alternativeName>
        <fullName evidence="7">Menaquinone biosynthesis protein MenD</fullName>
    </alternativeName>
</protein>
<comment type="cofactor">
    <cofactor evidence="7">
        <name>Mg(2+)</name>
        <dbReference type="ChEBI" id="CHEBI:18420"/>
    </cofactor>
    <cofactor evidence="7">
        <name>Mn(2+)</name>
        <dbReference type="ChEBI" id="CHEBI:29035"/>
    </cofactor>
</comment>
<evidence type="ECO:0000256" key="5">
    <source>
        <dbReference type="ARBA" id="ARBA00023052"/>
    </source>
</evidence>
<feature type="domain" description="Thiamine pyrophosphate enzyme TPP-binding" evidence="8">
    <location>
        <begin position="427"/>
        <end position="538"/>
    </location>
</feature>
<dbReference type="Proteomes" id="UP000182589">
    <property type="component" value="Unassembled WGS sequence"/>
</dbReference>
<dbReference type="UniPathway" id="UPA00079"/>
<dbReference type="InterPro" id="IPR004433">
    <property type="entry name" value="MenaQ_synth_MenD"/>
</dbReference>
<dbReference type="Gene3D" id="3.40.50.1220">
    <property type="entry name" value="TPP-binding domain"/>
    <property type="match status" value="1"/>
</dbReference>
<dbReference type="Gene3D" id="3.40.50.970">
    <property type="match status" value="2"/>
</dbReference>
<keyword evidence="2 7" id="KW-0808">Transferase</keyword>
<evidence type="ECO:0000256" key="7">
    <source>
        <dbReference type="HAMAP-Rule" id="MF_01659"/>
    </source>
</evidence>
<evidence type="ECO:0000313" key="11">
    <source>
        <dbReference type="Proteomes" id="UP000182589"/>
    </source>
</evidence>
<evidence type="ECO:0000256" key="2">
    <source>
        <dbReference type="ARBA" id="ARBA00022679"/>
    </source>
</evidence>
<evidence type="ECO:0000256" key="1">
    <source>
        <dbReference type="ARBA" id="ARBA00022428"/>
    </source>
</evidence>
<keyword evidence="3 7" id="KW-0479">Metal-binding</keyword>
<accession>A0A1H2U2N2</accession>
<comment type="similarity">
    <text evidence="7">Belongs to the TPP enzyme family. MenD subfamily.</text>
</comment>
<keyword evidence="11" id="KW-1185">Reference proteome</keyword>
<dbReference type="InterPro" id="IPR012001">
    <property type="entry name" value="Thiamin_PyroP_enz_TPP-bd_dom"/>
</dbReference>
<dbReference type="UniPathway" id="UPA01057">
    <property type="reaction ID" value="UER00164"/>
</dbReference>
<comment type="catalytic activity">
    <reaction evidence="7">
        <text>isochorismate + 2-oxoglutarate + H(+) = 5-enolpyruvoyl-6-hydroxy-2-succinyl-cyclohex-3-ene-1-carboxylate + CO2</text>
        <dbReference type="Rhea" id="RHEA:25593"/>
        <dbReference type="ChEBI" id="CHEBI:15378"/>
        <dbReference type="ChEBI" id="CHEBI:16526"/>
        <dbReference type="ChEBI" id="CHEBI:16810"/>
        <dbReference type="ChEBI" id="CHEBI:29780"/>
        <dbReference type="ChEBI" id="CHEBI:58818"/>
        <dbReference type="EC" id="2.2.1.9"/>
    </reaction>
</comment>
<gene>
    <name evidence="7" type="primary">menD</name>
    <name evidence="10" type="ORF">SAMN04489725_10713</name>
</gene>
<dbReference type="InterPro" id="IPR011766">
    <property type="entry name" value="TPP_enzyme_TPP-bd"/>
</dbReference>
<keyword evidence="5 7" id="KW-0786">Thiamine pyrophosphate</keyword>
<proteinExistence type="inferred from homology"/>
<keyword evidence="1 7" id="KW-0474">Menaquinone biosynthesis</keyword>
<comment type="pathway">
    <text evidence="7">Quinol/quinone metabolism; 1,4-dihydroxy-2-naphthoate biosynthesis; 1,4-dihydroxy-2-naphthoate from chorismate: step 2/7.</text>
</comment>
<sequence length="567" mass="60723">MNMTLWPVHAFVDGLAATGVRQVVASPGSRNTPLLMAFAEHPQIELLSHLDERSAAYFALGLAKGGGRPVALVCTSGTAAANYYPAIVEAYMSRVPLIAITADRPPQLREVGANQAIRQLGMFGDHVKWFYELPIPDGTVQCARHAQAMAVRGATLAASSPAGPVHLNYPFVEPLVPPRRDEVPELVNLAPPATQMGPSGSFAGSRFKRLQEALASAQRPLVVFGPERDANLAKAVVAFAERTGLPILADIISPVAGSSQAVQHYDAILQAAPDVMAPPDLVLRFGAEPTSKALASWLVKSRARVFVCDETPLYRDALGIASDVIAGGVEFGLSHLIATLTTSAQAYMAAWRHADDLARRFIERFCADHWFEGAAVRATVAALHSGERLFIGNSRPIRDADALVRPQSGVIVDGNRGASGIDGLTSTAFGEALASGQSTVLCIGDVSFYHDTNGLLAAKRFGVPLVIVLIHNDGGGIFQHLSQASRPDTLHHFTTPHGLEFQHIIEAFGGRHVEVEGVQALMQAVRKGIHDAELTVVQATFANEASTHVYKRLFAELRHELERGMAQ</sequence>
<reference evidence="11" key="1">
    <citation type="submission" date="2016-10" db="EMBL/GenBank/DDBJ databases">
        <authorList>
            <person name="Varghese N."/>
        </authorList>
    </citation>
    <scope>NUCLEOTIDE SEQUENCE [LARGE SCALE GENOMIC DNA]</scope>
    <source>
        <strain evidence="11">DSM 12489</strain>
    </source>
</reference>
<organism evidence="10 11">
    <name type="scientific">Alicyclobacillus hesperidum</name>
    <dbReference type="NCBI Taxonomy" id="89784"/>
    <lineage>
        <taxon>Bacteria</taxon>
        <taxon>Bacillati</taxon>
        <taxon>Bacillota</taxon>
        <taxon>Bacilli</taxon>
        <taxon>Bacillales</taxon>
        <taxon>Alicyclobacillaceae</taxon>
        <taxon>Alicyclobacillus</taxon>
    </lineage>
</organism>
<dbReference type="PANTHER" id="PTHR42916:SF1">
    <property type="entry name" value="PROTEIN PHYLLO, CHLOROPLASTIC"/>
    <property type="match status" value="1"/>
</dbReference>
<dbReference type="GO" id="GO:0000287">
    <property type="term" value="F:magnesium ion binding"/>
    <property type="evidence" value="ECO:0007669"/>
    <property type="project" value="UniProtKB-UniRule"/>
</dbReference>
<dbReference type="GO" id="GO:0070204">
    <property type="term" value="F:2-succinyl-5-enolpyruvyl-6-hydroxy-3-cyclohexene-1-carboxylic-acid synthase activity"/>
    <property type="evidence" value="ECO:0007669"/>
    <property type="project" value="UniProtKB-UniRule"/>
</dbReference>
<keyword evidence="4 7" id="KW-0460">Magnesium</keyword>
<dbReference type="GO" id="GO:0030976">
    <property type="term" value="F:thiamine pyrophosphate binding"/>
    <property type="evidence" value="ECO:0007669"/>
    <property type="project" value="UniProtKB-UniRule"/>
</dbReference>
<dbReference type="SUPFAM" id="SSF52467">
    <property type="entry name" value="DHS-like NAD/FAD-binding domain"/>
    <property type="match status" value="1"/>
</dbReference>
<dbReference type="CDD" id="cd02009">
    <property type="entry name" value="TPP_SHCHC_synthase"/>
    <property type="match status" value="1"/>
</dbReference>
<dbReference type="GO" id="GO:0030145">
    <property type="term" value="F:manganese ion binding"/>
    <property type="evidence" value="ECO:0007669"/>
    <property type="project" value="UniProtKB-UniRule"/>
</dbReference>
<dbReference type="AlphaFoldDB" id="A0A1H2U2N2"/>
<evidence type="ECO:0000256" key="4">
    <source>
        <dbReference type="ARBA" id="ARBA00022842"/>
    </source>
</evidence>
<evidence type="ECO:0000256" key="6">
    <source>
        <dbReference type="ARBA" id="ARBA00023211"/>
    </source>
</evidence>
<dbReference type="PIRSF" id="PIRSF004983">
    <property type="entry name" value="MenD"/>
    <property type="match status" value="1"/>
</dbReference>
<dbReference type="CDD" id="cd07037">
    <property type="entry name" value="TPP_PYR_MenD"/>
    <property type="match status" value="1"/>
</dbReference>
<dbReference type="STRING" id="89784.SAMN04489725_10713"/>
<dbReference type="InterPro" id="IPR029035">
    <property type="entry name" value="DHS-like_NAD/FAD-binding_dom"/>
</dbReference>
<comment type="function">
    <text evidence="7">Catalyzes the thiamine diphosphate-dependent decarboxylation of 2-oxoglutarate and the subsequent addition of the resulting succinic semialdehyde-thiamine pyrophosphate anion to isochorismate to yield 2-succinyl-5-enolpyruvyl-6-hydroxy-3-cyclohexene-1-carboxylate (SEPHCHC).</text>
</comment>
<dbReference type="PANTHER" id="PTHR42916">
    <property type="entry name" value="2-SUCCINYL-5-ENOLPYRUVYL-6-HYDROXY-3-CYCLOHEXENE-1-CARBOXYLATE SYNTHASE"/>
    <property type="match status" value="1"/>
</dbReference>
<keyword evidence="6 7" id="KW-0464">Manganese</keyword>